<keyword evidence="1" id="KW-0732">Signal</keyword>
<sequence length="185" mass="19560">MPPSSRTTDLRALCSRALIAAALAALTAWLAAGATTATAAQPGAGERPVASAAAKARFGPAVLAELNRVRAKRGLGPVVADRRMSRTAAAHSRDMARRGYFAHGAWGGRVARASGARQVGEVIAWLARSRPGREARAVVRGWLRSPSHRHIVLDGRFKRVGVGRAPSRVRGVKAAIYTVDWASAR</sequence>
<keyword evidence="4" id="KW-1185">Reference proteome</keyword>
<dbReference type="PANTHER" id="PTHR31157">
    <property type="entry name" value="SCP DOMAIN-CONTAINING PROTEIN"/>
    <property type="match status" value="1"/>
</dbReference>
<comment type="caution">
    <text evidence="3">The sequence shown here is derived from an EMBL/GenBank/DDBJ whole genome shotgun (WGS) entry which is preliminary data.</text>
</comment>
<dbReference type="InterPro" id="IPR035940">
    <property type="entry name" value="CAP_sf"/>
</dbReference>
<dbReference type="Pfam" id="PF00188">
    <property type="entry name" value="CAP"/>
    <property type="match status" value="1"/>
</dbReference>
<feature type="chain" id="PRO_5032471188" evidence="1">
    <location>
        <begin position="40"/>
        <end position="185"/>
    </location>
</feature>
<evidence type="ECO:0000313" key="3">
    <source>
        <dbReference type="EMBL" id="MBB4664989.1"/>
    </source>
</evidence>
<protein>
    <submittedName>
        <fullName evidence="3">Uncharacterized protein YkwD</fullName>
    </submittedName>
</protein>
<organism evidence="3 4">
    <name type="scientific">Conexibacter arvalis</name>
    <dbReference type="NCBI Taxonomy" id="912552"/>
    <lineage>
        <taxon>Bacteria</taxon>
        <taxon>Bacillati</taxon>
        <taxon>Actinomycetota</taxon>
        <taxon>Thermoleophilia</taxon>
        <taxon>Solirubrobacterales</taxon>
        <taxon>Conexibacteraceae</taxon>
        <taxon>Conexibacter</taxon>
    </lineage>
</organism>
<evidence type="ECO:0000259" key="2">
    <source>
        <dbReference type="Pfam" id="PF00188"/>
    </source>
</evidence>
<evidence type="ECO:0000256" key="1">
    <source>
        <dbReference type="SAM" id="SignalP"/>
    </source>
</evidence>
<feature type="domain" description="SCP" evidence="2">
    <location>
        <begin position="63"/>
        <end position="170"/>
    </location>
</feature>
<dbReference type="RefSeq" id="WP_183345517.1">
    <property type="nucleotide sequence ID" value="NZ_JACHNU010000010.1"/>
</dbReference>
<dbReference type="SUPFAM" id="SSF55797">
    <property type="entry name" value="PR-1-like"/>
    <property type="match status" value="1"/>
</dbReference>
<accession>A0A840IJT9</accession>
<dbReference type="Gene3D" id="3.40.33.10">
    <property type="entry name" value="CAP"/>
    <property type="match status" value="1"/>
</dbReference>
<dbReference type="CDD" id="cd05379">
    <property type="entry name" value="CAP_bacterial"/>
    <property type="match status" value="1"/>
</dbReference>
<name>A0A840IJT9_9ACTN</name>
<proteinExistence type="predicted"/>
<dbReference type="InterPro" id="IPR014044">
    <property type="entry name" value="CAP_dom"/>
</dbReference>
<dbReference type="AlphaFoldDB" id="A0A840IJT9"/>
<reference evidence="3 4" key="1">
    <citation type="submission" date="2020-08" db="EMBL/GenBank/DDBJ databases">
        <title>Genomic Encyclopedia of Archaeal and Bacterial Type Strains, Phase II (KMG-II): from individual species to whole genera.</title>
        <authorList>
            <person name="Goeker M."/>
        </authorList>
    </citation>
    <scope>NUCLEOTIDE SEQUENCE [LARGE SCALE GENOMIC DNA]</scope>
    <source>
        <strain evidence="3 4">DSM 23288</strain>
    </source>
</reference>
<feature type="signal peptide" evidence="1">
    <location>
        <begin position="1"/>
        <end position="39"/>
    </location>
</feature>
<evidence type="ECO:0000313" key="4">
    <source>
        <dbReference type="Proteomes" id="UP000585272"/>
    </source>
</evidence>
<dbReference type="Proteomes" id="UP000585272">
    <property type="component" value="Unassembled WGS sequence"/>
</dbReference>
<gene>
    <name evidence="3" type="ORF">BDZ31_004608</name>
</gene>
<dbReference type="EMBL" id="JACHNU010000010">
    <property type="protein sequence ID" value="MBB4664989.1"/>
    <property type="molecule type" value="Genomic_DNA"/>
</dbReference>
<dbReference type="PANTHER" id="PTHR31157:SF1">
    <property type="entry name" value="SCP DOMAIN-CONTAINING PROTEIN"/>
    <property type="match status" value="1"/>
</dbReference>